<dbReference type="SMART" id="SM00342">
    <property type="entry name" value="HTH_ARAC"/>
    <property type="match status" value="1"/>
</dbReference>
<dbReference type="InterPro" id="IPR037923">
    <property type="entry name" value="HTH-like"/>
</dbReference>
<dbReference type="CDD" id="cd06986">
    <property type="entry name" value="cupin_MmsR-like_N"/>
    <property type="match status" value="1"/>
</dbReference>
<dbReference type="AlphaFoldDB" id="A0A9D1JE02"/>
<gene>
    <name evidence="5" type="ORF">IAC96_12300</name>
</gene>
<evidence type="ECO:0000313" key="5">
    <source>
        <dbReference type="EMBL" id="HIR89717.1"/>
    </source>
</evidence>
<dbReference type="PROSITE" id="PS01124">
    <property type="entry name" value="HTH_ARAC_FAMILY_2"/>
    <property type="match status" value="1"/>
</dbReference>
<dbReference type="Gene3D" id="1.10.10.60">
    <property type="entry name" value="Homeodomain-like"/>
    <property type="match status" value="2"/>
</dbReference>
<dbReference type="InterPro" id="IPR009057">
    <property type="entry name" value="Homeodomain-like_sf"/>
</dbReference>
<keyword evidence="1" id="KW-0805">Transcription regulation</keyword>
<dbReference type="InterPro" id="IPR018062">
    <property type="entry name" value="HTH_AraC-typ_CS"/>
</dbReference>
<evidence type="ECO:0000256" key="3">
    <source>
        <dbReference type="ARBA" id="ARBA00023163"/>
    </source>
</evidence>
<dbReference type="Proteomes" id="UP000824201">
    <property type="component" value="Unassembled WGS sequence"/>
</dbReference>
<protein>
    <submittedName>
        <fullName evidence="5">AraC family transcriptional regulator</fullName>
    </submittedName>
</protein>
<keyword evidence="2" id="KW-0238">DNA-binding</keyword>
<dbReference type="SUPFAM" id="SSF46689">
    <property type="entry name" value="Homeodomain-like"/>
    <property type="match status" value="2"/>
</dbReference>
<dbReference type="InterPro" id="IPR003313">
    <property type="entry name" value="AraC-bd"/>
</dbReference>
<evidence type="ECO:0000259" key="4">
    <source>
        <dbReference type="PROSITE" id="PS01124"/>
    </source>
</evidence>
<keyword evidence="3" id="KW-0804">Transcription</keyword>
<evidence type="ECO:0000256" key="2">
    <source>
        <dbReference type="ARBA" id="ARBA00023125"/>
    </source>
</evidence>
<dbReference type="Pfam" id="PF12833">
    <property type="entry name" value="HTH_18"/>
    <property type="match status" value="1"/>
</dbReference>
<organism evidence="5 6">
    <name type="scientific">Candidatus Fimimorpha faecalis</name>
    <dbReference type="NCBI Taxonomy" id="2840824"/>
    <lineage>
        <taxon>Bacteria</taxon>
        <taxon>Bacillati</taxon>
        <taxon>Bacillota</taxon>
        <taxon>Clostridia</taxon>
        <taxon>Eubacteriales</taxon>
        <taxon>Candidatus Fimimorpha</taxon>
    </lineage>
</organism>
<accession>A0A9D1JE02</accession>
<dbReference type="PANTHER" id="PTHR43280">
    <property type="entry name" value="ARAC-FAMILY TRANSCRIPTIONAL REGULATOR"/>
    <property type="match status" value="1"/>
</dbReference>
<dbReference type="EMBL" id="DVHN01000172">
    <property type="protein sequence ID" value="HIR89717.1"/>
    <property type="molecule type" value="Genomic_DNA"/>
</dbReference>
<dbReference type="InterPro" id="IPR020449">
    <property type="entry name" value="Tscrpt_reg_AraC-type_HTH"/>
</dbReference>
<name>A0A9D1JE02_9FIRM</name>
<dbReference type="PROSITE" id="PS00041">
    <property type="entry name" value="HTH_ARAC_FAMILY_1"/>
    <property type="match status" value="1"/>
</dbReference>
<sequence>MRHVKYTNSANFHCLEHLSETSMDLYLIHVGKETCSPGHAYGPSGRDEYIIHFVISGKGIFTTHGITYHLKANEMFLIRPDEDIFYQADTEDPWSYFWIGFNGIMTKKLLNSCGFSKKSPVLPIANIETVKSLVSQILDASHLTFSHELKRKAFLLALFSYLIDSHQDLNASSKNKYEHNSNTYVVQAIDYIKQHHSLGINVSDIADYIGISRAYLNRTFQKELGISVQRFLVDFRMHKAANLLVSSNSSINEIADAVGYDDALAFSKAFKKKFNFSPKNFREHKDIARHYKEKQLVDHQQDFY</sequence>
<dbReference type="PANTHER" id="PTHR43280:SF30">
    <property type="entry name" value="MMSAB OPERON REGULATORY PROTEIN"/>
    <property type="match status" value="1"/>
</dbReference>
<reference evidence="5" key="1">
    <citation type="submission" date="2020-10" db="EMBL/GenBank/DDBJ databases">
        <authorList>
            <person name="Gilroy R."/>
        </authorList>
    </citation>
    <scope>NUCLEOTIDE SEQUENCE</scope>
    <source>
        <strain evidence="5">ChiW13-3771</strain>
    </source>
</reference>
<dbReference type="SUPFAM" id="SSF51215">
    <property type="entry name" value="Regulatory protein AraC"/>
    <property type="match status" value="1"/>
</dbReference>
<dbReference type="GO" id="GO:0043565">
    <property type="term" value="F:sequence-specific DNA binding"/>
    <property type="evidence" value="ECO:0007669"/>
    <property type="project" value="InterPro"/>
</dbReference>
<dbReference type="Gene3D" id="2.60.120.280">
    <property type="entry name" value="Regulatory protein AraC"/>
    <property type="match status" value="1"/>
</dbReference>
<feature type="domain" description="HTH araC/xylS-type" evidence="4">
    <location>
        <begin position="186"/>
        <end position="284"/>
    </location>
</feature>
<comment type="caution">
    <text evidence="5">The sequence shown here is derived from an EMBL/GenBank/DDBJ whole genome shotgun (WGS) entry which is preliminary data.</text>
</comment>
<dbReference type="Pfam" id="PF02311">
    <property type="entry name" value="AraC_binding"/>
    <property type="match status" value="1"/>
</dbReference>
<reference evidence="5" key="2">
    <citation type="journal article" date="2021" name="PeerJ">
        <title>Extensive microbial diversity within the chicken gut microbiome revealed by metagenomics and culture.</title>
        <authorList>
            <person name="Gilroy R."/>
            <person name="Ravi A."/>
            <person name="Getino M."/>
            <person name="Pursley I."/>
            <person name="Horton D.L."/>
            <person name="Alikhan N.F."/>
            <person name="Baker D."/>
            <person name="Gharbi K."/>
            <person name="Hall N."/>
            <person name="Watson M."/>
            <person name="Adriaenssens E.M."/>
            <person name="Foster-Nyarko E."/>
            <person name="Jarju S."/>
            <person name="Secka A."/>
            <person name="Antonio M."/>
            <person name="Oren A."/>
            <person name="Chaudhuri R.R."/>
            <person name="La Ragione R."/>
            <person name="Hildebrand F."/>
            <person name="Pallen M.J."/>
        </authorList>
    </citation>
    <scope>NUCLEOTIDE SEQUENCE</scope>
    <source>
        <strain evidence="5">ChiW13-3771</strain>
    </source>
</reference>
<dbReference type="PRINTS" id="PR00032">
    <property type="entry name" value="HTHARAC"/>
</dbReference>
<evidence type="ECO:0000313" key="6">
    <source>
        <dbReference type="Proteomes" id="UP000824201"/>
    </source>
</evidence>
<evidence type="ECO:0000256" key="1">
    <source>
        <dbReference type="ARBA" id="ARBA00023015"/>
    </source>
</evidence>
<dbReference type="GO" id="GO:0003700">
    <property type="term" value="F:DNA-binding transcription factor activity"/>
    <property type="evidence" value="ECO:0007669"/>
    <property type="project" value="InterPro"/>
</dbReference>
<dbReference type="InterPro" id="IPR018060">
    <property type="entry name" value="HTH_AraC"/>
</dbReference>
<proteinExistence type="predicted"/>